<keyword evidence="17" id="KW-1185">Reference proteome</keyword>
<evidence type="ECO:0000256" key="9">
    <source>
        <dbReference type="ARBA" id="ARBA00023136"/>
    </source>
</evidence>
<dbReference type="SMART" id="SM00220">
    <property type="entry name" value="S_TKc"/>
    <property type="match status" value="1"/>
</dbReference>
<dbReference type="PROSITE" id="PS00108">
    <property type="entry name" value="PROTEIN_KINASE_ST"/>
    <property type="match status" value="1"/>
</dbReference>
<dbReference type="InterPro" id="IPR011009">
    <property type="entry name" value="Kinase-like_dom_sf"/>
</dbReference>
<evidence type="ECO:0000313" key="15">
    <source>
        <dbReference type="EMBL" id="KAF4401299.1"/>
    </source>
</evidence>
<comment type="catalytic activity">
    <reaction evidence="11">
        <text>L-seryl-[protein] + ATP = O-phospho-L-seryl-[protein] + ADP + H(+)</text>
        <dbReference type="Rhea" id="RHEA:17989"/>
        <dbReference type="Rhea" id="RHEA-COMP:9863"/>
        <dbReference type="Rhea" id="RHEA-COMP:11604"/>
        <dbReference type="ChEBI" id="CHEBI:15378"/>
        <dbReference type="ChEBI" id="CHEBI:29999"/>
        <dbReference type="ChEBI" id="CHEBI:30616"/>
        <dbReference type="ChEBI" id="CHEBI:83421"/>
        <dbReference type="ChEBI" id="CHEBI:456216"/>
        <dbReference type="EC" id="2.7.11.1"/>
    </reaction>
</comment>
<evidence type="ECO:0000259" key="13">
    <source>
        <dbReference type="PROSITE" id="PS50011"/>
    </source>
</evidence>
<dbReference type="PANTHER" id="PTHR44329:SF204">
    <property type="entry name" value="PROTEIN KINASE DOMAIN-CONTAINING PROTEIN"/>
    <property type="match status" value="1"/>
</dbReference>
<dbReference type="FunFam" id="3.30.200.20:FF:000060">
    <property type="entry name" value="Serine/threonine-protein kinase isoform 1"/>
    <property type="match status" value="1"/>
</dbReference>
<keyword evidence="8 12" id="KW-0067">ATP-binding</keyword>
<dbReference type="InterPro" id="IPR001245">
    <property type="entry name" value="Ser-Thr/Tyr_kinase_cat_dom"/>
</dbReference>
<evidence type="ECO:0000256" key="3">
    <source>
        <dbReference type="ARBA" id="ARBA00012513"/>
    </source>
</evidence>
<organism evidence="14 16">
    <name type="scientific">Cannabis sativa</name>
    <name type="common">Hemp</name>
    <name type="synonym">Marijuana</name>
    <dbReference type="NCBI Taxonomy" id="3483"/>
    <lineage>
        <taxon>Eukaryota</taxon>
        <taxon>Viridiplantae</taxon>
        <taxon>Streptophyta</taxon>
        <taxon>Embryophyta</taxon>
        <taxon>Tracheophyta</taxon>
        <taxon>Spermatophyta</taxon>
        <taxon>Magnoliopsida</taxon>
        <taxon>eudicotyledons</taxon>
        <taxon>Gunneridae</taxon>
        <taxon>Pentapetalae</taxon>
        <taxon>rosids</taxon>
        <taxon>fabids</taxon>
        <taxon>Rosales</taxon>
        <taxon>Cannabaceae</taxon>
        <taxon>Cannabis</taxon>
    </lineage>
</organism>
<keyword evidence="7" id="KW-0418">Kinase</keyword>
<dbReference type="InterPro" id="IPR000719">
    <property type="entry name" value="Prot_kinase_dom"/>
</dbReference>
<sequence length="730" mass="82819">MASGTGTCFDFDVYHDYSEMTSFNKTRALQTQESYQLQLALALRLSSQAALADHPNFLDFKSQSHDQDVESLAHRFWVNGCLSYSDKIPDGFYLIDGLDPYAWNLSTDPNDSGRIPSLETLKAIRPRNESSVKVVAVDKLRDSGLMELQNWVLRLSSTWFTTVDVIYQLANLVCNRMGGAVVSSEEELANRWKECSVNLSDCFGSIVVPIGYLFAGLCVHRAVLFKILADLVNLPCRIVKGCKYCSKDIAASCLVLLDSEKEYVVDLLEMPGVLSQPDSSLNSALSILVSSPLCHPKFKSVKTSQNIQMLAKLYFIEYGSLALAFDDTSSGTRKNQDERKVSRRPEDFDLNYIDRNNIASTSLENHELIAPPFQKRAPLNITNSRDHRRLAFSDPISNLMDSTHVIKDSIQPRHILTLHCRDALPEFSNHRSANTISLIEQNEPVKSRLNRQFCFDEEGSHILWRELALEEKIGSGSFGTVYRAKWRGSDVAVKVLKEQDFHAKHFKEFLEEVAIMKRLQHSNIVRFIGAITQPPNFSIVTEYLKNGCLYKLLRRPDAGVILNERLRLNMAYDVAKGMNYLHQLQPPIVHRDLKSPNLLVDRNYTVKVCDFGLSRSKENTFLSSKTAAGTPEWMAPEVLRADPSNEKSDVYSFGVILWELMTLQQPWSNLKQLEVVGEVGFKNKRLEIPRYVHPQVAALIEICWANELCQRPSFSYIMEALQHLITIFSQ</sequence>
<dbReference type="EC" id="2.7.11.1" evidence="3"/>
<evidence type="ECO:0000256" key="8">
    <source>
        <dbReference type="ARBA" id="ARBA00022840"/>
    </source>
</evidence>
<evidence type="ECO:0000256" key="6">
    <source>
        <dbReference type="ARBA" id="ARBA00022741"/>
    </source>
</evidence>
<accession>A0A7J6FDM5</accession>
<keyword evidence="9" id="KW-0472">Membrane</keyword>
<dbReference type="EMBL" id="JAATIQ010000013">
    <property type="protein sequence ID" value="KAF4401299.1"/>
    <property type="molecule type" value="Genomic_DNA"/>
</dbReference>
<evidence type="ECO:0000256" key="12">
    <source>
        <dbReference type="PROSITE-ProRule" id="PRU10141"/>
    </source>
</evidence>
<dbReference type="PROSITE" id="PS50011">
    <property type="entry name" value="PROTEIN_KINASE_DOM"/>
    <property type="match status" value="1"/>
</dbReference>
<feature type="binding site" evidence="12">
    <location>
        <position position="494"/>
    </location>
    <ligand>
        <name>ATP</name>
        <dbReference type="ChEBI" id="CHEBI:30616"/>
    </ligand>
</feature>
<dbReference type="FunFam" id="1.10.510.10:FF:000476">
    <property type="entry name" value="PAS domain-containing protein tyrosine kinase family protein"/>
    <property type="match status" value="1"/>
</dbReference>
<feature type="domain" description="Protein kinase" evidence="13">
    <location>
        <begin position="467"/>
        <end position="726"/>
    </location>
</feature>
<evidence type="ECO:0000256" key="7">
    <source>
        <dbReference type="ARBA" id="ARBA00022777"/>
    </source>
</evidence>
<evidence type="ECO:0000313" key="17">
    <source>
        <dbReference type="Proteomes" id="UP000583929"/>
    </source>
</evidence>
<dbReference type="InterPro" id="IPR008271">
    <property type="entry name" value="Ser/Thr_kinase_AS"/>
</dbReference>
<dbReference type="InterPro" id="IPR055164">
    <property type="entry name" value="EDR1/CTR1/ARMC3-like_pept-like"/>
</dbReference>
<name>A0A7J6FDM5_CANSA</name>
<dbReference type="GO" id="GO:0004674">
    <property type="term" value="F:protein serine/threonine kinase activity"/>
    <property type="evidence" value="ECO:0007669"/>
    <property type="project" value="UniProtKB-KW"/>
</dbReference>
<dbReference type="PRINTS" id="PR00109">
    <property type="entry name" value="TYRKINASE"/>
</dbReference>
<dbReference type="GO" id="GO:0016020">
    <property type="term" value="C:membrane"/>
    <property type="evidence" value="ECO:0007669"/>
    <property type="project" value="UniProtKB-SubCell"/>
</dbReference>
<comment type="subcellular location">
    <subcellularLocation>
        <location evidence="1">Membrane</location>
    </subcellularLocation>
</comment>
<evidence type="ECO:0000256" key="1">
    <source>
        <dbReference type="ARBA" id="ARBA00004370"/>
    </source>
</evidence>
<keyword evidence="6 12" id="KW-0547">Nucleotide-binding</keyword>
<dbReference type="AlphaFoldDB" id="A0A7J6FDM5"/>
<dbReference type="CDD" id="cd13999">
    <property type="entry name" value="STKc_MAP3K-like"/>
    <property type="match status" value="1"/>
</dbReference>
<evidence type="ECO:0000313" key="14">
    <source>
        <dbReference type="EMBL" id="KAF4367979.1"/>
    </source>
</evidence>
<keyword evidence="5" id="KW-0808">Transferase</keyword>
<dbReference type="Proteomes" id="UP000525078">
    <property type="component" value="Unassembled WGS sequence"/>
</dbReference>
<keyword evidence="4" id="KW-0723">Serine/threonine-protein kinase</keyword>
<dbReference type="Gene3D" id="3.30.200.20">
    <property type="entry name" value="Phosphorylase Kinase, domain 1"/>
    <property type="match status" value="1"/>
</dbReference>
<evidence type="ECO:0000313" key="16">
    <source>
        <dbReference type="Proteomes" id="UP000525078"/>
    </source>
</evidence>
<dbReference type="InterPro" id="IPR017441">
    <property type="entry name" value="Protein_kinase_ATP_BS"/>
</dbReference>
<evidence type="ECO:0000256" key="11">
    <source>
        <dbReference type="ARBA" id="ARBA00048679"/>
    </source>
</evidence>
<comment type="caution">
    <text evidence="14">The sequence shown here is derived from an EMBL/GenBank/DDBJ whole genome shotgun (WGS) entry which is preliminary data.</text>
</comment>
<protein>
    <recommendedName>
        <fullName evidence="3">non-specific serine/threonine protein kinase</fullName>
        <ecNumber evidence="3">2.7.11.1</ecNumber>
    </recommendedName>
</protein>
<gene>
    <name evidence="14" type="ORF">F8388_002590</name>
    <name evidence="15" type="ORF">G4B88_014140</name>
</gene>
<dbReference type="PANTHER" id="PTHR44329">
    <property type="entry name" value="SERINE/THREONINE-PROTEIN KINASE TNNI3K-RELATED"/>
    <property type="match status" value="1"/>
</dbReference>
<comment type="catalytic activity">
    <reaction evidence="10">
        <text>L-threonyl-[protein] + ATP = O-phospho-L-threonyl-[protein] + ADP + H(+)</text>
        <dbReference type="Rhea" id="RHEA:46608"/>
        <dbReference type="Rhea" id="RHEA-COMP:11060"/>
        <dbReference type="Rhea" id="RHEA-COMP:11605"/>
        <dbReference type="ChEBI" id="CHEBI:15378"/>
        <dbReference type="ChEBI" id="CHEBI:30013"/>
        <dbReference type="ChEBI" id="CHEBI:30616"/>
        <dbReference type="ChEBI" id="CHEBI:61977"/>
        <dbReference type="ChEBI" id="CHEBI:456216"/>
        <dbReference type="EC" id="2.7.11.1"/>
    </reaction>
</comment>
<comment type="similarity">
    <text evidence="2">Belongs to the protein kinase superfamily. TKL Ser/Thr protein kinase family. RAF subfamily.</text>
</comment>
<dbReference type="Gene3D" id="1.10.510.10">
    <property type="entry name" value="Transferase(Phosphotransferase) domain 1"/>
    <property type="match status" value="1"/>
</dbReference>
<reference evidence="16 17" key="1">
    <citation type="journal article" date="2020" name="bioRxiv">
        <title>Sequence and annotation of 42 cannabis genomes reveals extensive copy number variation in cannabinoid synthesis and pathogen resistance genes.</title>
        <authorList>
            <person name="Mckernan K.J."/>
            <person name="Helbert Y."/>
            <person name="Kane L.T."/>
            <person name="Ebling H."/>
            <person name="Zhang L."/>
            <person name="Liu B."/>
            <person name="Eaton Z."/>
            <person name="Mclaughlin S."/>
            <person name="Kingan S."/>
            <person name="Baybayan P."/>
            <person name="Concepcion G."/>
            <person name="Jordan M."/>
            <person name="Riva A."/>
            <person name="Barbazuk W."/>
            <person name="Harkins T."/>
        </authorList>
    </citation>
    <scope>NUCLEOTIDE SEQUENCE [LARGE SCALE GENOMIC DNA]</scope>
    <source>
        <strain evidence="16 17">cv. Jamaican Lion 4</strain>
        <strain evidence="15">Father</strain>
        <strain evidence="14">Mother</strain>
        <tissue evidence="14">Leaf</tissue>
    </source>
</reference>
<evidence type="ECO:0000256" key="4">
    <source>
        <dbReference type="ARBA" id="ARBA00022527"/>
    </source>
</evidence>
<dbReference type="PROSITE" id="PS00107">
    <property type="entry name" value="PROTEIN_KINASE_ATP"/>
    <property type="match status" value="1"/>
</dbReference>
<evidence type="ECO:0000256" key="2">
    <source>
        <dbReference type="ARBA" id="ARBA00010507"/>
    </source>
</evidence>
<dbReference type="GO" id="GO:0005524">
    <property type="term" value="F:ATP binding"/>
    <property type="evidence" value="ECO:0007669"/>
    <property type="project" value="UniProtKB-UniRule"/>
</dbReference>
<evidence type="ECO:0000256" key="10">
    <source>
        <dbReference type="ARBA" id="ARBA00047899"/>
    </source>
</evidence>
<dbReference type="EMBL" id="JAATIP010000137">
    <property type="protein sequence ID" value="KAF4367979.1"/>
    <property type="molecule type" value="Genomic_DNA"/>
</dbReference>
<evidence type="ECO:0000256" key="5">
    <source>
        <dbReference type="ARBA" id="ARBA00022679"/>
    </source>
</evidence>
<proteinExistence type="inferred from homology"/>
<dbReference type="InterPro" id="IPR051681">
    <property type="entry name" value="Ser/Thr_Kinases-Pseudokinases"/>
</dbReference>
<dbReference type="SUPFAM" id="SSF56112">
    <property type="entry name" value="Protein kinase-like (PK-like)"/>
    <property type="match status" value="1"/>
</dbReference>
<dbReference type="Pfam" id="PF07714">
    <property type="entry name" value="PK_Tyr_Ser-Thr"/>
    <property type="match status" value="1"/>
</dbReference>
<dbReference type="Proteomes" id="UP000583929">
    <property type="component" value="Unassembled WGS sequence"/>
</dbReference>
<dbReference type="Pfam" id="PF14381">
    <property type="entry name" value="EDR1_CTR1_ARMC3_pept"/>
    <property type="match status" value="1"/>
</dbReference>